<dbReference type="GO" id="GO:0005886">
    <property type="term" value="C:plasma membrane"/>
    <property type="evidence" value="ECO:0007669"/>
    <property type="project" value="TreeGrafter"/>
</dbReference>
<feature type="transmembrane region" description="Helical" evidence="8">
    <location>
        <begin position="612"/>
        <end position="630"/>
    </location>
</feature>
<feature type="transmembrane region" description="Helical" evidence="8">
    <location>
        <begin position="474"/>
        <end position="493"/>
    </location>
</feature>
<feature type="transmembrane region" description="Helical" evidence="8">
    <location>
        <begin position="514"/>
        <end position="535"/>
    </location>
</feature>
<comment type="similarity">
    <text evidence="2">Belongs to the CSC1 (TC 1.A.17) family.</text>
</comment>
<name>A0A9P8CDT6_9HELO</name>
<dbReference type="AlphaFoldDB" id="A0A9P8CDT6"/>
<dbReference type="EMBL" id="MU253982">
    <property type="protein sequence ID" value="KAG9243388.1"/>
    <property type="molecule type" value="Genomic_DNA"/>
</dbReference>
<accession>A0A9P8CDT6</accession>
<protein>
    <submittedName>
        <fullName evidence="12">Uncharacterized protein</fullName>
    </submittedName>
</protein>
<organism evidence="12 13">
    <name type="scientific">Calycina marina</name>
    <dbReference type="NCBI Taxonomy" id="1763456"/>
    <lineage>
        <taxon>Eukaryota</taxon>
        <taxon>Fungi</taxon>
        <taxon>Dikarya</taxon>
        <taxon>Ascomycota</taxon>
        <taxon>Pezizomycotina</taxon>
        <taxon>Leotiomycetes</taxon>
        <taxon>Helotiales</taxon>
        <taxon>Pezizellaceae</taxon>
        <taxon>Calycina</taxon>
    </lineage>
</organism>
<reference evidence="12" key="1">
    <citation type="journal article" date="2021" name="IMA Fungus">
        <title>Genomic characterization of three marine fungi, including Emericellopsis atlantica sp. nov. with signatures of a generalist lifestyle and marine biomass degradation.</title>
        <authorList>
            <person name="Hagestad O.C."/>
            <person name="Hou L."/>
            <person name="Andersen J.H."/>
            <person name="Hansen E.H."/>
            <person name="Altermark B."/>
            <person name="Li C."/>
            <person name="Kuhnert E."/>
            <person name="Cox R.J."/>
            <person name="Crous P.W."/>
            <person name="Spatafora J.W."/>
            <person name="Lail K."/>
            <person name="Amirebrahimi M."/>
            <person name="Lipzen A."/>
            <person name="Pangilinan J."/>
            <person name="Andreopoulos W."/>
            <person name="Hayes R.D."/>
            <person name="Ng V."/>
            <person name="Grigoriev I.V."/>
            <person name="Jackson S.A."/>
            <person name="Sutton T.D.S."/>
            <person name="Dobson A.D.W."/>
            <person name="Rama T."/>
        </authorList>
    </citation>
    <scope>NUCLEOTIDE SEQUENCE</scope>
    <source>
        <strain evidence="12">TRa3180A</strain>
    </source>
</reference>
<gene>
    <name evidence="12" type="ORF">BJ878DRAFT_120110</name>
</gene>
<evidence type="ECO:0000256" key="2">
    <source>
        <dbReference type="ARBA" id="ARBA00007779"/>
    </source>
</evidence>
<dbReference type="InterPro" id="IPR032880">
    <property type="entry name" value="CSC1/OSCA1-like_N"/>
</dbReference>
<evidence type="ECO:0000256" key="1">
    <source>
        <dbReference type="ARBA" id="ARBA00004141"/>
    </source>
</evidence>
<evidence type="ECO:0000256" key="8">
    <source>
        <dbReference type="SAM" id="Phobius"/>
    </source>
</evidence>
<comment type="caution">
    <text evidence="12">The sequence shown here is derived from an EMBL/GenBank/DDBJ whole genome shotgun (WGS) entry which is preliminary data.</text>
</comment>
<feature type="transmembrane region" description="Helical" evidence="8">
    <location>
        <begin position="636"/>
        <end position="653"/>
    </location>
</feature>
<evidence type="ECO:0000256" key="4">
    <source>
        <dbReference type="ARBA" id="ARBA00022692"/>
    </source>
</evidence>
<keyword evidence="5 8" id="KW-1133">Transmembrane helix</keyword>
<dbReference type="InterPro" id="IPR027815">
    <property type="entry name" value="CSC1/OSCA1-like_cyt"/>
</dbReference>
<evidence type="ECO:0000259" key="9">
    <source>
        <dbReference type="Pfam" id="PF02714"/>
    </source>
</evidence>
<dbReference type="PANTHER" id="PTHR13018">
    <property type="entry name" value="PROBABLE MEMBRANE PROTEIN DUF221-RELATED"/>
    <property type="match status" value="1"/>
</dbReference>
<dbReference type="Proteomes" id="UP000887226">
    <property type="component" value="Unassembled WGS sequence"/>
</dbReference>
<dbReference type="GO" id="GO:0005227">
    <property type="term" value="F:calcium-activated cation channel activity"/>
    <property type="evidence" value="ECO:0007669"/>
    <property type="project" value="InterPro"/>
</dbReference>
<feature type="transmembrane region" description="Helical" evidence="8">
    <location>
        <begin position="567"/>
        <end position="591"/>
    </location>
</feature>
<feature type="transmembrane region" description="Helical" evidence="8">
    <location>
        <begin position="700"/>
        <end position="719"/>
    </location>
</feature>
<dbReference type="OrthoDB" id="1689567at2759"/>
<evidence type="ECO:0000313" key="12">
    <source>
        <dbReference type="EMBL" id="KAG9243388.1"/>
    </source>
</evidence>
<dbReference type="PANTHER" id="PTHR13018:SF5">
    <property type="entry name" value="RE44586P"/>
    <property type="match status" value="1"/>
</dbReference>
<proteinExistence type="inferred from homology"/>
<comment type="subcellular location">
    <subcellularLocation>
        <location evidence="1">Membrane</location>
        <topology evidence="1">Multi-pass membrane protein</topology>
    </subcellularLocation>
</comment>
<feature type="domain" description="CSC1/OSCA1-like N-terminal transmembrane" evidence="10">
    <location>
        <begin position="25"/>
        <end position="193"/>
    </location>
</feature>
<keyword evidence="13" id="KW-1185">Reference proteome</keyword>
<keyword evidence="3" id="KW-0813">Transport</keyword>
<feature type="transmembrane region" description="Helical" evidence="8">
    <location>
        <begin position="674"/>
        <end position="694"/>
    </location>
</feature>
<evidence type="ECO:0000256" key="5">
    <source>
        <dbReference type="ARBA" id="ARBA00022989"/>
    </source>
</evidence>
<evidence type="ECO:0000256" key="6">
    <source>
        <dbReference type="ARBA" id="ARBA00023136"/>
    </source>
</evidence>
<dbReference type="Pfam" id="PF02714">
    <property type="entry name" value="RSN1_7TM"/>
    <property type="match status" value="1"/>
</dbReference>
<feature type="transmembrane region" description="Helical" evidence="8">
    <location>
        <begin position="175"/>
        <end position="193"/>
    </location>
</feature>
<feature type="region of interest" description="Disordered" evidence="7">
    <location>
        <begin position="294"/>
        <end position="316"/>
    </location>
</feature>
<feature type="transmembrane region" description="Helical" evidence="8">
    <location>
        <begin position="25"/>
        <end position="46"/>
    </location>
</feature>
<feature type="compositionally biased region" description="Polar residues" evidence="7">
    <location>
        <begin position="297"/>
        <end position="310"/>
    </location>
</feature>
<feature type="domain" description="CSC1/OSCA1-like cytosolic" evidence="11">
    <location>
        <begin position="216"/>
        <end position="407"/>
    </location>
</feature>
<feature type="transmembrane region" description="Helical" evidence="8">
    <location>
        <begin position="110"/>
        <end position="129"/>
    </location>
</feature>
<evidence type="ECO:0000256" key="3">
    <source>
        <dbReference type="ARBA" id="ARBA00022448"/>
    </source>
</evidence>
<dbReference type="Pfam" id="PF13967">
    <property type="entry name" value="RSN1_TM"/>
    <property type="match status" value="1"/>
</dbReference>
<evidence type="ECO:0000259" key="10">
    <source>
        <dbReference type="Pfam" id="PF13967"/>
    </source>
</evidence>
<sequence length="834" mass="94760">MDSFAASPKCLPYNPSDPKNGQKDIYVQLVLSLALGASAFIGFCILRPKWKTLYSARKKQIDAAVILPELPDSFFGWIPILHRVTEEEVLASAGLDAFVFLSFFKMAMKLFSAMFLTTTVVLVPINGHFNKDPPVGNVTRSIMTLFGQEEANEYDWNPAASVEITKTRLPYTNYLWSYLVFTYIFTGLTIYFMRVQTLRIIKVRQEYLGSQNTITDRTIKLSGIPKDLRDEDALKETIEKLNIGKVESVTICRDWKKLDDMMDERAYVLRKLEEAWTVHLGRQEKGILLRPDRMLNRPQNGDESGSQSMESDAVYKQPRPTTRIWHGIMKLQSKKVDAIDHFQQKLRNLDDKIIAARQKKYKPTALAFVTMESIQRCQAFVQMVIDGTAGQLLAQQAPAPSDVVWQNTYLSRSNRMFRSWTITGFILFLSVFWLIPVLLLTGLTDLCSIRQLWPGLANVLESHRIVKALVQTGLPTLIFSLLNVAVPFLYDYLANKQGMISQGDVELSTISKNFLFTFFNLFLVFTIGGSANAFWPTLYEGSKDPAELSRNLARAVKGLGTFYTNFIILQAFGLLPFRLLQFGSVSLYPIMRMGSKTPRDFAELVQPPTFQYGFFLPSAILIFILCLVYSILPAGYMILFFGLVYFVVGYYTYKYQLLYAMDHPQHSTGGAWPMICYRVMLGMGVFQLVMAGLIALDNEFTAAVLVVPLIPFTVWYSHYYGRVFEPLMKYIALRSIEQDSDLNFADEENFADDSRPTGIVRRESTTLDEAREKGQRFVNPSLVIPLDKIWIDADPGEVEEESNGHSDPEPSLNRGETSQSIESLGDAHIWRTPQ</sequence>
<evidence type="ECO:0000313" key="13">
    <source>
        <dbReference type="Proteomes" id="UP000887226"/>
    </source>
</evidence>
<evidence type="ECO:0000259" key="11">
    <source>
        <dbReference type="Pfam" id="PF14703"/>
    </source>
</evidence>
<feature type="domain" description="CSC1/OSCA1-like 7TM region" evidence="9">
    <location>
        <begin position="418"/>
        <end position="693"/>
    </location>
</feature>
<feature type="transmembrane region" description="Helical" evidence="8">
    <location>
        <begin position="420"/>
        <end position="443"/>
    </location>
</feature>
<dbReference type="InterPro" id="IPR045122">
    <property type="entry name" value="Csc1-like"/>
</dbReference>
<keyword evidence="4 8" id="KW-0812">Transmembrane</keyword>
<evidence type="ECO:0000256" key="7">
    <source>
        <dbReference type="SAM" id="MobiDB-lite"/>
    </source>
</evidence>
<keyword evidence="6 8" id="KW-0472">Membrane</keyword>
<feature type="region of interest" description="Disordered" evidence="7">
    <location>
        <begin position="795"/>
        <end position="834"/>
    </location>
</feature>
<dbReference type="Pfam" id="PF14703">
    <property type="entry name" value="PHM7_cyt"/>
    <property type="match status" value="1"/>
</dbReference>
<dbReference type="InterPro" id="IPR003864">
    <property type="entry name" value="CSC1/OSCA1-like_7TM"/>
</dbReference>